<dbReference type="PROSITE" id="PS51420">
    <property type="entry name" value="RHO"/>
    <property type="match status" value="1"/>
</dbReference>
<dbReference type="PRINTS" id="PR00449">
    <property type="entry name" value="RASTRNSFRMNG"/>
</dbReference>
<dbReference type="Pfam" id="PF00071">
    <property type="entry name" value="Ras"/>
    <property type="match status" value="1"/>
</dbReference>
<proteinExistence type="predicted"/>
<protein>
    <submittedName>
        <fullName evidence="4">Cell division cycle 42 protein</fullName>
    </submittedName>
    <submittedName>
        <fullName evidence="5">Rho family protein</fullName>
    </submittedName>
</protein>
<organism evidence="4">
    <name type="scientific">Volvariella volvacea</name>
    <dbReference type="NCBI Taxonomy" id="36659"/>
    <lineage>
        <taxon>Eukaryota</taxon>
        <taxon>Fungi</taxon>
        <taxon>Dikarya</taxon>
        <taxon>Basidiomycota</taxon>
        <taxon>Agaricomycotina</taxon>
        <taxon>Agaricomycetes</taxon>
        <taxon>Agaricomycetidae</taxon>
        <taxon>Agaricales</taxon>
        <taxon>Pluteineae</taxon>
        <taxon>Pluteaceae</taxon>
        <taxon>Volvariella</taxon>
    </lineage>
</organism>
<keyword evidence="3" id="KW-0342">GTP-binding</keyword>
<dbReference type="GO" id="GO:0003924">
    <property type="term" value="F:GTPase activity"/>
    <property type="evidence" value="ECO:0007669"/>
    <property type="project" value="InterPro"/>
</dbReference>
<dbReference type="SMART" id="SM00174">
    <property type="entry name" value="RHO"/>
    <property type="match status" value="1"/>
</dbReference>
<evidence type="ECO:0000313" key="4">
    <source>
        <dbReference type="EMBL" id="AGO06021.1"/>
    </source>
</evidence>
<dbReference type="PROSITE" id="PS51419">
    <property type="entry name" value="RAB"/>
    <property type="match status" value="1"/>
</dbReference>
<dbReference type="PANTHER" id="PTHR24072">
    <property type="entry name" value="RHO FAMILY GTPASE"/>
    <property type="match status" value="1"/>
</dbReference>
<gene>
    <name evidence="4" type="primary">Cdc42</name>
    <name evidence="5" type="synonym">GME7714_g</name>
    <name evidence="4" type="ORF">GME7714</name>
</gene>
<dbReference type="InterPro" id="IPR001806">
    <property type="entry name" value="Small_GTPase"/>
</dbReference>
<reference evidence="5" key="2">
    <citation type="submission" date="2016-03" db="EMBL/GenBank/DDBJ databases">
        <title>Small GTPases and Expression Models of vvran1 Under Oxidative and Cold Stresses in Straw Mushroom Volvariella volvacea.</title>
        <authorList>
            <person name="Yan J."/>
            <person name="Xie B."/>
        </authorList>
    </citation>
    <scope>NUCLEOTIDE SEQUENCE</scope>
    <source>
        <strain evidence="5">PYd21</strain>
    </source>
</reference>
<dbReference type="NCBIfam" id="TIGR00231">
    <property type="entry name" value="small_GTP"/>
    <property type="match status" value="1"/>
</dbReference>
<keyword evidence="1" id="KW-0488">Methylation</keyword>
<evidence type="ECO:0000256" key="3">
    <source>
        <dbReference type="ARBA" id="ARBA00023134"/>
    </source>
</evidence>
<dbReference type="SMART" id="SM00173">
    <property type="entry name" value="RAS"/>
    <property type="match status" value="1"/>
</dbReference>
<reference evidence="4" key="1">
    <citation type="submission" date="2013-03" db="EMBL/GenBank/DDBJ databases">
        <title>Determination of the sex of a multinucleate and clamp connection-lacking basidiomycete Volvariella volvacea using genome sequence-derived approach.</title>
        <authorList>
            <person name="Xie B.G."/>
            <person name="Chen B.Z."/>
        </authorList>
    </citation>
    <scope>NUCLEOTIDE SEQUENCE</scope>
    <source>
        <strain evidence="4">PYd21</strain>
    </source>
</reference>
<dbReference type="InterPro" id="IPR005225">
    <property type="entry name" value="Small_GTP-bd"/>
</dbReference>
<dbReference type="GO" id="GO:0005525">
    <property type="term" value="F:GTP binding"/>
    <property type="evidence" value="ECO:0007669"/>
    <property type="project" value="UniProtKB-KW"/>
</dbReference>
<dbReference type="Gene3D" id="3.40.50.300">
    <property type="entry name" value="P-loop containing nucleotide triphosphate hydrolases"/>
    <property type="match status" value="1"/>
</dbReference>
<evidence type="ECO:0000313" key="5">
    <source>
        <dbReference type="EMBL" id="AOC97480.1"/>
    </source>
</evidence>
<accession>R9WYS5</accession>
<evidence type="ECO:0000256" key="2">
    <source>
        <dbReference type="ARBA" id="ARBA00022741"/>
    </source>
</evidence>
<evidence type="ECO:0000256" key="1">
    <source>
        <dbReference type="ARBA" id="ARBA00022481"/>
    </source>
</evidence>
<dbReference type="EMBL" id="KU900110">
    <property type="protein sequence ID" value="AOC97480.1"/>
    <property type="molecule type" value="Genomic_DNA"/>
</dbReference>
<dbReference type="EMBL" id="KC748444">
    <property type="protein sequence ID" value="AGO06021.1"/>
    <property type="molecule type" value="Genomic_DNA"/>
</dbReference>
<name>R9WYS5_9AGAR</name>
<dbReference type="SUPFAM" id="SSF52540">
    <property type="entry name" value="P-loop containing nucleoside triphosphate hydrolases"/>
    <property type="match status" value="1"/>
</dbReference>
<dbReference type="GO" id="GO:0051301">
    <property type="term" value="P:cell division"/>
    <property type="evidence" value="ECO:0007669"/>
    <property type="project" value="UniProtKB-KW"/>
</dbReference>
<dbReference type="InterPro" id="IPR027417">
    <property type="entry name" value="P-loop_NTPase"/>
</dbReference>
<dbReference type="SMART" id="SM00175">
    <property type="entry name" value="RAB"/>
    <property type="match status" value="1"/>
</dbReference>
<dbReference type="GO" id="GO:0007264">
    <property type="term" value="P:small GTPase-mediated signal transduction"/>
    <property type="evidence" value="ECO:0007669"/>
    <property type="project" value="InterPro"/>
</dbReference>
<sequence length="155" mass="17657">MQVAFALNKYPEPEEVMHWTGQCRSYEVAGRTYQLALYDTSGSADYTRIRPIVYQVADVIVYCFKLNSSASLERVRGHWVPEVRQYCPEVCSVLVGTHADLRDRHETDSDTLIPSEDGEQLMKEVEARAYIECSSRTLKGLSNVFYQVVGLPLRS</sequence>
<dbReference type="InterPro" id="IPR003578">
    <property type="entry name" value="Small_GTPase_Rho"/>
</dbReference>
<keyword evidence="4" id="KW-0131">Cell cycle</keyword>
<dbReference type="PROSITE" id="PS51421">
    <property type="entry name" value="RAS"/>
    <property type="match status" value="1"/>
</dbReference>
<dbReference type="AlphaFoldDB" id="R9WYS5"/>
<keyword evidence="2" id="KW-0547">Nucleotide-binding</keyword>
<keyword evidence="4" id="KW-0132">Cell division</keyword>